<name>A0ABN2B6I8_9ACTN</name>
<proteinExistence type="predicted"/>
<reference evidence="2 3" key="1">
    <citation type="journal article" date="2019" name="Int. J. Syst. Evol. Microbiol.">
        <title>The Global Catalogue of Microorganisms (GCM) 10K type strain sequencing project: providing services to taxonomists for standard genome sequencing and annotation.</title>
        <authorList>
            <consortium name="The Broad Institute Genomics Platform"/>
            <consortium name="The Broad Institute Genome Sequencing Center for Infectious Disease"/>
            <person name="Wu L."/>
            <person name="Ma J."/>
        </authorList>
    </citation>
    <scope>NUCLEOTIDE SEQUENCE [LARGE SCALE GENOMIC DNA]</scope>
    <source>
        <strain evidence="2 3">JCM 14942</strain>
    </source>
</reference>
<dbReference type="Pfam" id="PF19664">
    <property type="entry name" value="DUF6167"/>
    <property type="match status" value="1"/>
</dbReference>
<evidence type="ECO:0000313" key="2">
    <source>
        <dbReference type="EMBL" id="GAA1533813.1"/>
    </source>
</evidence>
<accession>A0ABN2B6I8</accession>
<comment type="caution">
    <text evidence="2">The sequence shown here is derived from an EMBL/GenBank/DDBJ whole genome shotgun (WGS) entry which is preliminary data.</text>
</comment>
<keyword evidence="3" id="KW-1185">Reference proteome</keyword>
<dbReference type="InterPro" id="IPR046165">
    <property type="entry name" value="DUF6167"/>
</dbReference>
<evidence type="ECO:0008006" key="4">
    <source>
        <dbReference type="Google" id="ProtNLM"/>
    </source>
</evidence>
<protein>
    <recommendedName>
        <fullName evidence="4">DUF1490 family protein</fullName>
    </recommendedName>
</protein>
<feature type="region of interest" description="Disordered" evidence="1">
    <location>
        <begin position="65"/>
        <end position="88"/>
    </location>
</feature>
<dbReference type="Proteomes" id="UP001500842">
    <property type="component" value="Unassembled WGS sequence"/>
</dbReference>
<sequence length="88" mass="9520">MKAGIWFAAGAAAGVYGMVRARRLAEAFTPDGMRDRIGAAFVGARMFREEVARGQAQAEIHLRQRFDGADAGPPQLMNPTTPSREGTR</sequence>
<gene>
    <name evidence="2" type="ORF">GCM10009788_40930</name>
</gene>
<dbReference type="EMBL" id="BAAAOR010000030">
    <property type="protein sequence ID" value="GAA1533813.1"/>
    <property type="molecule type" value="Genomic_DNA"/>
</dbReference>
<feature type="compositionally biased region" description="Polar residues" evidence="1">
    <location>
        <begin position="77"/>
        <end position="88"/>
    </location>
</feature>
<evidence type="ECO:0000313" key="3">
    <source>
        <dbReference type="Proteomes" id="UP001500842"/>
    </source>
</evidence>
<evidence type="ECO:0000256" key="1">
    <source>
        <dbReference type="SAM" id="MobiDB-lite"/>
    </source>
</evidence>
<organism evidence="2 3">
    <name type="scientific">Nocardioides humi</name>
    <dbReference type="NCBI Taxonomy" id="449461"/>
    <lineage>
        <taxon>Bacteria</taxon>
        <taxon>Bacillati</taxon>
        <taxon>Actinomycetota</taxon>
        <taxon>Actinomycetes</taxon>
        <taxon>Propionibacteriales</taxon>
        <taxon>Nocardioidaceae</taxon>
        <taxon>Nocardioides</taxon>
    </lineage>
</organism>
<dbReference type="RefSeq" id="WP_141007340.1">
    <property type="nucleotide sequence ID" value="NZ_BAAAOR010000030.1"/>
</dbReference>